<dbReference type="AlphaFoldDB" id="A0A328FBP8"/>
<reference evidence="2 3" key="1">
    <citation type="submission" date="2018-06" db="EMBL/GenBank/DDBJ databases">
        <title>Complete Genome Sequence of Desulfobacter hydrogenophilus (DSM3380).</title>
        <authorList>
            <person name="Marietou A."/>
            <person name="Schreiber L."/>
            <person name="Marshall I."/>
            <person name="Jorgensen B."/>
        </authorList>
    </citation>
    <scope>NUCLEOTIDE SEQUENCE [LARGE SCALE GENOMIC DNA]</scope>
    <source>
        <strain evidence="2 3">DSM 3380</strain>
    </source>
</reference>
<organism evidence="2 3">
    <name type="scientific">Desulfobacter hydrogenophilus</name>
    <dbReference type="NCBI Taxonomy" id="2291"/>
    <lineage>
        <taxon>Bacteria</taxon>
        <taxon>Pseudomonadati</taxon>
        <taxon>Thermodesulfobacteriota</taxon>
        <taxon>Desulfobacteria</taxon>
        <taxon>Desulfobacterales</taxon>
        <taxon>Desulfobacteraceae</taxon>
        <taxon>Desulfobacter</taxon>
    </lineage>
</organism>
<dbReference type="Proteomes" id="UP000293902">
    <property type="component" value="Chromosome"/>
</dbReference>
<dbReference type="RefSeq" id="WP_131072078.1">
    <property type="nucleotide sequence ID" value="NZ_CP036313.1"/>
</dbReference>
<protein>
    <recommendedName>
        <fullName evidence="5">NodB homology domain-containing protein</fullName>
    </recommendedName>
</protein>
<dbReference type="SUPFAM" id="SSF88713">
    <property type="entry name" value="Glycoside hydrolase/deacetylase"/>
    <property type="match status" value="1"/>
</dbReference>
<dbReference type="EMBL" id="CP036313">
    <property type="protein sequence ID" value="QBH14095.1"/>
    <property type="molecule type" value="Genomic_DNA"/>
</dbReference>
<sequence>MPGNIMLHLMLHDDWEIYGDGTGDPVSLMFDPARRILDICDKYQAKYTFFAEIGQQLNMLNAPGRKWTKYADTWEKVLQNAVARGHDVQLHFHPQWIGAKLKNGRWKLDVSKWNTAKVDEALLDEWIGRGAAYLRDLLQKVDSEYELLSFRAGGWMCQPSTGLYNILKKHGIVCDVSVMKGRYKRFADGGSIDFRDAFSRFDPWEVNPDNFALEKRGSGIWELPVYTETSRLPHPVYLLSKSFSPLHYYRIFKKRKIQRGGGQYSPKVVVSEKYKDYYGSFGYMHYRHLVNFVRVVQRQNQPGEKNRHLIFLTHSKSFLDFDNFDQLLCCLSQDKEINFSRTRDYIRKYYVKN</sequence>
<gene>
    <name evidence="2" type="ORF">DO021_12830</name>
    <name evidence="1" type="ORF">EYB58_14895</name>
</gene>
<proteinExistence type="predicted"/>
<evidence type="ECO:0000313" key="2">
    <source>
        <dbReference type="EMBL" id="RAM01656.1"/>
    </source>
</evidence>
<dbReference type="Gene3D" id="3.20.20.370">
    <property type="entry name" value="Glycoside hydrolase/deacetylase"/>
    <property type="match status" value="1"/>
</dbReference>
<keyword evidence="4" id="KW-1185">Reference proteome</keyword>
<evidence type="ECO:0000313" key="1">
    <source>
        <dbReference type="EMBL" id="QBH14095.1"/>
    </source>
</evidence>
<evidence type="ECO:0008006" key="5">
    <source>
        <dbReference type="Google" id="ProtNLM"/>
    </source>
</evidence>
<name>A0A328FBP8_9BACT</name>
<evidence type="ECO:0000313" key="4">
    <source>
        <dbReference type="Proteomes" id="UP000293902"/>
    </source>
</evidence>
<evidence type="ECO:0000313" key="3">
    <source>
        <dbReference type="Proteomes" id="UP000248798"/>
    </source>
</evidence>
<dbReference type="Proteomes" id="UP000248798">
    <property type="component" value="Unassembled WGS sequence"/>
</dbReference>
<dbReference type="OrthoDB" id="5352625at2"/>
<dbReference type="EMBL" id="QLNI01000024">
    <property type="protein sequence ID" value="RAM01656.1"/>
    <property type="molecule type" value="Genomic_DNA"/>
</dbReference>
<reference evidence="1 4" key="2">
    <citation type="submission" date="2019-02" db="EMBL/GenBank/DDBJ databases">
        <title>Complete genome sequence of Desulfobacter hydrogenophilus AcRS1.</title>
        <authorList>
            <person name="Marietou A."/>
            <person name="Lund M.B."/>
            <person name="Marshall I.P.G."/>
            <person name="Schreiber L."/>
            <person name="Jorgensen B."/>
        </authorList>
    </citation>
    <scope>NUCLEOTIDE SEQUENCE [LARGE SCALE GENOMIC DNA]</scope>
    <source>
        <strain evidence="1 4">AcRS1</strain>
    </source>
</reference>
<dbReference type="InterPro" id="IPR011330">
    <property type="entry name" value="Glyco_hydro/deAcase_b/a-brl"/>
</dbReference>
<dbReference type="GO" id="GO:0005975">
    <property type="term" value="P:carbohydrate metabolic process"/>
    <property type="evidence" value="ECO:0007669"/>
    <property type="project" value="InterPro"/>
</dbReference>
<accession>A0A328FBP8</accession>